<dbReference type="Pfam" id="PF12867">
    <property type="entry name" value="DinB_2"/>
    <property type="match status" value="1"/>
</dbReference>
<feature type="domain" description="DinB-like" evidence="1">
    <location>
        <begin position="8"/>
        <end position="143"/>
    </location>
</feature>
<dbReference type="RefSeq" id="WP_320003603.1">
    <property type="nucleotide sequence ID" value="NZ_JAUHJS010000003.1"/>
</dbReference>
<protein>
    <submittedName>
        <fullName evidence="2">DinB family protein</fullName>
    </submittedName>
</protein>
<accession>A0ABT8F3N5</accession>
<comment type="caution">
    <text evidence="2">The sequence shown here is derived from an EMBL/GenBank/DDBJ whole genome shotgun (WGS) entry which is preliminary data.</text>
</comment>
<evidence type="ECO:0000313" key="3">
    <source>
        <dbReference type="Proteomes" id="UP001168552"/>
    </source>
</evidence>
<dbReference type="InterPro" id="IPR034660">
    <property type="entry name" value="DinB/YfiT-like"/>
</dbReference>
<dbReference type="Proteomes" id="UP001168552">
    <property type="component" value="Unassembled WGS sequence"/>
</dbReference>
<dbReference type="SUPFAM" id="SSF109854">
    <property type="entry name" value="DinB/YfiT-like putative metalloenzymes"/>
    <property type="match status" value="1"/>
</dbReference>
<proteinExistence type="predicted"/>
<evidence type="ECO:0000259" key="1">
    <source>
        <dbReference type="Pfam" id="PF12867"/>
    </source>
</evidence>
<organism evidence="2 3">
    <name type="scientific">Shiella aurantiaca</name>
    <dbReference type="NCBI Taxonomy" id="3058365"/>
    <lineage>
        <taxon>Bacteria</taxon>
        <taxon>Pseudomonadati</taxon>
        <taxon>Bacteroidota</taxon>
        <taxon>Cytophagia</taxon>
        <taxon>Cytophagales</taxon>
        <taxon>Shiellaceae</taxon>
        <taxon>Shiella</taxon>
    </lineage>
</organism>
<dbReference type="InterPro" id="IPR024775">
    <property type="entry name" value="DinB-like"/>
</dbReference>
<dbReference type="Gene3D" id="1.20.120.450">
    <property type="entry name" value="dinb family like domain"/>
    <property type="match status" value="1"/>
</dbReference>
<gene>
    <name evidence="2" type="ORF">QWY31_06140</name>
</gene>
<keyword evidence="3" id="KW-1185">Reference proteome</keyword>
<evidence type="ECO:0000313" key="2">
    <source>
        <dbReference type="EMBL" id="MDN4165073.1"/>
    </source>
</evidence>
<sequence>MLTPIAILRQSRVNFLNLIKDYDTATLNRIPQGFSNNLIWNFGHLLVTQQLLAYKLSNLPMHYPDAFIDRFRKGTAPQEPVSAQEVEWMKEWALKSVDQMESDLAAGLFKEYTPYPTSFGISLNSIEDALAFINTHEGLHLGYAMALRKNL</sequence>
<reference evidence="2" key="1">
    <citation type="submission" date="2023-06" db="EMBL/GenBank/DDBJ databases">
        <title>Cytophagales bacterium Strain LB-30, isolated from soil.</title>
        <authorList>
            <person name="Liu B."/>
        </authorList>
    </citation>
    <scope>NUCLEOTIDE SEQUENCE</scope>
    <source>
        <strain evidence="2">LB-30</strain>
    </source>
</reference>
<dbReference type="EMBL" id="JAUHJS010000003">
    <property type="protein sequence ID" value="MDN4165073.1"/>
    <property type="molecule type" value="Genomic_DNA"/>
</dbReference>
<name>A0ABT8F3N5_9BACT</name>